<keyword evidence="3" id="KW-1185">Reference proteome</keyword>
<protein>
    <recommendedName>
        <fullName evidence="1">Integrase catalytic domain-containing protein</fullName>
    </recommendedName>
</protein>
<accession>A0A840RPK0</accession>
<sequence>MSNDNPFAEALFRTCKYWPDYPRKAFATVEAARSWTTHFVRWYNHQHKHSGLKFVTPAQRHDGKAQAILQQRENVYEAARKRTPQRWSGTTRNWALQNEVWLNPERTQPKIVKIAA</sequence>
<dbReference type="Proteomes" id="UP000571084">
    <property type="component" value="Unassembled WGS sequence"/>
</dbReference>
<organism evidence="2 3">
    <name type="scientific">Glaciimonas immobilis</name>
    <dbReference type="NCBI Taxonomy" id="728004"/>
    <lineage>
        <taxon>Bacteria</taxon>
        <taxon>Pseudomonadati</taxon>
        <taxon>Pseudomonadota</taxon>
        <taxon>Betaproteobacteria</taxon>
        <taxon>Burkholderiales</taxon>
        <taxon>Oxalobacteraceae</taxon>
        <taxon>Glaciimonas</taxon>
    </lineage>
</organism>
<evidence type="ECO:0000259" key="1">
    <source>
        <dbReference type="Pfam" id="PF13683"/>
    </source>
</evidence>
<dbReference type="AlphaFoldDB" id="A0A840RPK0"/>
<evidence type="ECO:0000313" key="2">
    <source>
        <dbReference type="EMBL" id="MBB5200307.1"/>
    </source>
</evidence>
<dbReference type="Pfam" id="PF13683">
    <property type="entry name" value="rve_3"/>
    <property type="match status" value="1"/>
</dbReference>
<comment type="caution">
    <text evidence="2">The sequence shown here is derived from an EMBL/GenBank/DDBJ whole genome shotgun (WGS) entry which is preliminary data.</text>
</comment>
<name>A0A840RPK0_9BURK</name>
<dbReference type="SUPFAM" id="SSF53098">
    <property type="entry name" value="Ribonuclease H-like"/>
    <property type="match status" value="1"/>
</dbReference>
<gene>
    <name evidence="2" type="ORF">HNR39_002142</name>
</gene>
<feature type="domain" description="Integrase catalytic" evidence="1">
    <location>
        <begin position="3"/>
        <end position="57"/>
    </location>
</feature>
<reference evidence="2 3" key="1">
    <citation type="submission" date="2020-08" db="EMBL/GenBank/DDBJ databases">
        <title>Genomic Encyclopedia of Type Strains, Phase IV (KMG-IV): sequencing the most valuable type-strain genomes for metagenomic binning, comparative biology and taxonomic classification.</title>
        <authorList>
            <person name="Goeker M."/>
        </authorList>
    </citation>
    <scope>NUCLEOTIDE SEQUENCE [LARGE SCALE GENOMIC DNA]</scope>
    <source>
        <strain evidence="2 3">DSM 23240</strain>
    </source>
</reference>
<dbReference type="InterPro" id="IPR001584">
    <property type="entry name" value="Integrase_cat-core"/>
</dbReference>
<dbReference type="EMBL" id="JACHHQ010000004">
    <property type="protein sequence ID" value="MBB5200307.1"/>
    <property type="molecule type" value="Genomic_DNA"/>
</dbReference>
<dbReference type="InterPro" id="IPR012337">
    <property type="entry name" value="RNaseH-like_sf"/>
</dbReference>
<proteinExistence type="predicted"/>
<dbReference type="GO" id="GO:0015074">
    <property type="term" value="P:DNA integration"/>
    <property type="evidence" value="ECO:0007669"/>
    <property type="project" value="InterPro"/>
</dbReference>
<evidence type="ECO:0000313" key="3">
    <source>
        <dbReference type="Proteomes" id="UP000571084"/>
    </source>
</evidence>